<evidence type="ECO:0000313" key="8">
    <source>
        <dbReference type="Proteomes" id="UP000266206"/>
    </source>
</evidence>
<reference evidence="7 8" key="1">
    <citation type="submission" date="2017-08" db="EMBL/GenBank/DDBJ databases">
        <title>Pusillimonas indicus sp. nov., a member of the family Alcaligenaceae isolated from surface seawater.</title>
        <authorList>
            <person name="Li J."/>
        </authorList>
    </citation>
    <scope>NUCLEOTIDE SEQUENCE [LARGE SCALE GENOMIC DNA]</scope>
    <source>
        <strain evidence="7 8">L52-1-41</strain>
    </source>
</reference>
<dbReference type="Pfam" id="PF14524">
    <property type="entry name" value="Wzt_C"/>
    <property type="match status" value="1"/>
</dbReference>
<keyword evidence="2" id="KW-0813">Transport</keyword>
<evidence type="ECO:0000313" key="7">
    <source>
        <dbReference type="EMBL" id="RIY41597.1"/>
    </source>
</evidence>
<comment type="similarity">
    <text evidence="1">Belongs to the ABC transporter superfamily.</text>
</comment>
<evidence type="ECO:0000259" key="6">
    <source>
        <dbReference type="PROSITE" id="PS50893"/>
    </source>
</evidence>
<keyword evidence="3" id="KW-0472">Membrane</keyword>
<dbReference type="GO" id="GO:0016020">
    <property type="term" value="C:membrane"/>
    <property type="evidence" value="ECO:0007669"/>
    <property type="project" value="InterPro"/>
</dbReference>
<dbReference type="InterPro" id="IPR050683">
    <property type="entry name" value="Bact_Polysacc_Export_ATP-bd"/>
</dbReference>
<evidence type="ECO:0000256" key="1">
    <source>
        <dbReference type="ARBA" id="ARBA00005417"/>
    </source>
</evidence>
<dbReference type="EMBL" id="NQYH01000003">
    <property type="protein sequence ID" value="RIY41597.1"/>
    <property type="molecule type" value="Genomic_DNA"/>
</dbReference>
<dbReference type="GO" id="GO:0140359">
    <property type="term" value="F:ABC-type transporter activity"/>
    <property type="evidence" value="ECO:0007669"/>
    <property type="project" value="InterPro"/>
</dbReference>
<dbReference type="CDD" id="cd03220">
    <property type="entry name" value="ABC_KpsT_Wzt"/>
    <property type="match status" value="1"/>
</dbReference>
<evidence type="ECO:0000256" key="3">
    <source>
        <dbReference type="ARBA" id="ARBA00022475"/>
    </source>
</evidence>
<evidence type="ECO:0000256" key="5">
    <source>
        <dbReference type="ARBA" id="ARBA00022840"/>
    </source>
</evidence>
<evidence type="ECO:0000256" key="2">
    <source>
        <dbReference type="ARBA" id="ARBA00022448"/>
    </source>
</evidence>
<organism evidence="7 8">
    <name type="scientific">Neopusillimonas maritima</name>
    <dbReference type="NCBI Taxonomy" id="2026239"/>
    <lineage>
        <taxon>Bacteria</taxon>
        <taxon>Pseudomonadati</taxon>
        <taxon>Pseudomonadota</taxon>
        <taxon>Betaproteobacteria</taxon>
        <taxon>Burkholderiales</taxon>
        <taxon>Alcaligenaceae</taxon>
        <taxon>Neopusillimonas</taxon>
    </lineage>
</organism>
<dbReference type="OrthoDB" id="9778870at2"/>
<dbReference type="Gene3D" id="3.40.50.300">
    <property type="entry name" value="P-loop containing nucleotide triphosphate hydrolases"/>
    <property type="match status" value="1"/>
</dbReference>
<proteinExistence type="inferred from homology"/>
<feature type="domain" description="ABC transporter" evidence="6">
    <location>
        <begin position="6"/>
        <end position="249"/>
    </location>
</feature>
<dbReference type="InterPro" id="IPR027417">
    <property type="entry name" value="P-loop_NTPase"/>
</dbReference>
<dbReference type="SUPFAM" id="SSF52540">
    <property type="entry name" value="P-loop containing nucleoside triphosphate hydrolases"/>
    <property type="match status" value="1"/>
</dbReference>
<dbReference type="InterPro" id="IPR003439">
    <property type="entry name" value="ABC_transporter-like_ATP-bd"/>
</dbReference>
<comment type="caution">
    <text evidence="7">The sequence shown here is derived from an EMBL/GenBank/DDBJ whole genome shotgun (WGS) entry which is preliminary data.</text>
</comment>
<keyword evidence="3" id="KW-1003">Cell membrane</keyword>
<sequence length="599" mass="67199">MFEEAIKISDVSKMYRMFSSKRHQIMDLLGLPVPRSVANEFWALRDISLSIKKGEKVGLIGHNGAGKSTLLKIIAGQVRATSGVVKVSGKVQALMELGTGFHPEFTGRENVLSALSYQGIVGKFAKTKLDEIIEFSELEEFIDNPVKTYSAGMYARLAFSVATSIEPEILIVDEVLGAGDAYFAGKCVDRMNTITNDSGATVLFVSHDTSSILRLCSRVIWMKRGRPIMDGPAHDVVKEYVDAMRYETELRHRAREMQVDKGVVRSILNASDVYKKLVFRFVVPQPTPESLHFIKSIELERDNQTLASIAVGDVMDNSDKENNYLIVNPTSTCWSEPEYDKGEHGRYIARATANGQNYAPFVLSFPLYLEDELKNSKLIIKGDIAFQSGVHIELWDERSGYKGIGALAKVGEGLYSASLGIEVPEVDLEFEKQVEVYPSHNNNEDEFSTERVVRIDKVDFINNQGASSRVFPQRSKLEVVVDFEATQKVKDPVFALTFHRLDGVQMDHQNSKLLEKSIGEIFGHGKVKFVFNPIRFGPGEYLVTIAILKFLDLDNWVDQPPSYDRHDRRYSLSIYSTMPSSKNLGAVIQECEFDAQQSQ</sequence>
<dbReference type="PANTHER" id="PTHR46743">
    <property type="entry name" value="TEICHOIC ACIDS EXPORT ATP-BINDING PROTEIN TAGH"/>
    <property type="match status" value="1"/>
</dbReference>
<dbReference type="InterPro" id="IPR029439">
    <property type="entry name" value="Wzt_C"/>
</dbReference>
<dbReference type="InterPro" id="IPR015860">
    <property type="entry name" value="ABC_transpr_TagH-like"/>
</dbReference>
<dbReference type="InterPro" id="IPR003593">
    <property type="entry name" value="AAA+_ATPase"/>
</dbReference>
<dbReference type="PROSITE" id="PS50893">
    <property type="entry name" value="ABC_TRANSPORTER_2"/>
    <property type="match status" value="1"/>
</dbReference>
<gene>
    <name evidence="7" type="ORF">CJP73_06395</name>
</gene>
<dbReference type="Proteomes" id="UP000266206">
    <property type="component" value="Unassembled WGS sequence"/>
</dbReference>
<evidence type="ECO:0000256" key="4">
    <source>
        <dbReference type="ARBA" id="ARBA00022741"/>
    </source>
</evidence>
<dbReference type="AlphaFoldDB" id="A0A3A1YZT0"/>
<dbReference type="SMART" id="SM00382">
    <property type="entry name" value="AAA"/>
    <property type="match status" value="1"/>
</dbReference>
<accession>A0A3A1YZT0</accession>
<dbReference type="Pfam" id="PF00005">
    <property type="entry name" value="ABC_tran"/>
    <property type="match status" value="1"/>
</dbReference>
<protein>
    <recommendedName>
        <fullName evidence="6">ABC transporter domain-containing protein</fullName>
    </recommendedName>
</protein>
<name>A0A3A1YZT0_9BURK</name>
<dbReference type="CDD" id="cd10147">
    <property type="entry name" value="Wzt_C-like"/>
    <property type="match status" value="1"/>
</dbReference>
<dbReference type="GO" id="GO:0016887">
    <property type="term" value="F:ATP hydrolysis activity"/>
    <property type="evidence" value="ECO:0007669"/>
    <property type="project" value="InterPro"/>
</dbReference>
<keyword evidence="4" id="KW-0547">Nucleotide-binding</keyword>
<keyword evidence="5" id="KW-0067">ATP-binding</keyword>
<dbReference type="PANTHER" id="PTHR46743:SF2">
    <property type="entry name" value="TEICHOIC ACIDS EXPORT ATP-BINDING PROTEIN TAGH"/>
    <property type="match status" value="1"/>
</dbReference>
<dbReference type="RefSeq" id="WP_119515841.1">
    <property type="nucleotide sequence ID" value="NZ_NQYH01000003.1"/>
</dbReference>
<dbReference type="GO" id="GO:0005524">
    <property type="term" value="F:ATP binding"/>
    <property type="evidence" value="ECO:0007669"/>
    <property type="project" value="UniProtKB-KW"/>
</dbReference>
<dbReference type="Gene3D" id="2.70.50.60">
    <property type="entry name" value="abc- transporter (atp binding component) like domain"/>
    <property type="match status" value="1"/>
</dbReference>